<evidence type="ECO:0000313" key="3">
    <source>
        <dbReference type="EMBL" id="GFR66299.1"/>
    </source>
</evidence>
<gene>
    <name evidence="3" type="ORF">ElyMa_001966400</name>
</gene>
<accession>A0AAV4EZ39</accession>
<dbReference type="Proteomes" id="UP000762676">
    <property type="component" value="Unassembled WGS sequence"/>
</dbReference>
<feature type="compositionally biased region" description="Basic and acidic residues" evidence="1">
    <location>
        <begin position="207"/>
        <end position="224"/>
    </location>
</feature>
<feature type="compositionally biased region" description="Polar residues" evidence="1">
    <location>
        <begin position="281"/>
        <end position="296"/>
    </location>
</feature>
<feature type="region of interest" description="Disordered" evidence="1">
    <location>
        <begin position="184"/>
        <end position="229"/>
    </location>
</feature>
<keyword evidence="3" id="KW-0378">Hydrolase</keyword>
<reference evidence="3 4" key="1">
    <citation type="journal article" date="2021" name="Elife">
        <title>Chloroplast acquisition without the gene transfer in kleptoplastic sea slugs, Plakobranchus ocellatus.</title>
        <authorList>
            <person name="Maeda T."/>
            <person name="Takahashi S."/>
            <person name="Yoshida T."/>
            <person name="Shimamura S."/>
            <person name="Takaki Y."/>
            <person name="Nagai Y."/>
            <person name="Toyoda A."/>
            <person name="Suzuki Y."/>
            <person name="Arimoto A."/>
            <person name="Ishii H."/>
            <person name="Satoh N."/>
            <person name="Nishiyama T."/>
            <person name="Hasebe M."/>
            <person name="Maruyama T."/>
            <person name="Minagawa J."/>
            <person name="Obokata J."/>
            <person name="Shigenobu S."/>
        </authorList>
    </citation>
    <scope>NUCLEOTIDE SEQUENCE [LARGE SCALE GENOMIC DNA]</scope>
</reference>
<evidence type="ECO:0000259" key="2">
    <source>
        <dbReference type="Pfam" id="PF21599"/>
    </source>
</evidence>
<dbReference type="AlphaFoldDB" id="A0AAV4EZ39"/>
<evidence type="ECO:0000256" key="1">
    <source>
        <dbReference type="SAM" id="MobiDB-lite"/>
    </source>
</evidence>
<dbReference type="PANTHER" id="PTHR31569">
    <property type="entry name" value="SWIM-TYPE DOMAIN-CONTAINING PROTEIN"/>
    <property type="match status" value="1"/>
</dbReference>
<organism evidence="3 4">
    <name type="scientific">Elysia marginata</name>
    <dbReference type="NCBI Taxonomy" id="1093978"/>
    <lineage>
        <taxon>Eukaryota</taxon>
        <taxon>Metazoa</taxon>
        <taxon>Spiralia</taxon>
        <taxon>Lophotrochozoa</taxon>
        <taxon>Mollusca</taxon>
        <taxon>Gastropoda</taxon>
        <taxon>Heterobranchia</taxon>
        <taxon>Euthyneura</taxon>
        <taxon>Panpulmonata</taxon>
        <taxon>Sacoglossa</taxon>
        <taxon>Placobranchoidea</taxon>
        <taxon>Plakobranchidae</taxon>
        <taxon>Elysia</taxon>
    </lineage>
</organism>
<dbReference type="PANTHER" id="PTHR31569:SF4">
    <property type="entry name" value="SWIM-TYPE DOMAIN-CONTAINING PROTEIN"/>
    <property type="match status" value="1"/>
</dbReference>
<dbReference type="Pfam" id="PF21599">
    <property type="entry name" value="ZSWIM3_N"/>
    <property type="match status" value="1"/>
</dbReference>
<evidence type="ECO:0000313" key="4">
    <source>
        <dbReference type="Proteomes" id="UP000762676"/>
    </source>
</evidence>
<dbReference type="InterPro" id="IPR048325">
    <property type="entry name" value="ZSWIM3_N"/>
</dbReference>
<keyword evidence="4" id="KW-1185">Reference proteome</keyword>
<proteinExistence type="predicted"/>
<dbReference type="InterPro" id="IPR052579">
    <property type="entry name" value="Zinc_finger_SWIM"/>
</dbReference>
<protein>
    <submittedName>
        <fullName evidence="3">Inosine-uridine preferring nucleoside hydrolase-like isoform X3</fullName>
    </submittedName>
</protein>
<dbReference type="EMBL" id="BMAT01004014">
    <property type="protein sequence ID" value="GFR66299.1"/>
    <property type="molecule type" value="Genomic_DNA"/>
</dbReference>
<name>A0AAV4EZ39_9GAST</name>
<dbReference type="GO" id="GO:0016787">
    <property type="term" value="F:hydrolase activity"/>
    <property type="evidence" value="ECO:0007669"/>
    <property type="project" value="UniProtKB-KW"/>
</dbReference>
<comment type="caution">
    <text evidence="3">The sequence shown here is derived from an EMBL/GenBank/DDBJ whole genome shotgun (WGS) entry which is preliminary data.</text>
</comment>
<sequence length="296" mass="33806">MADLLEVGVEFESFDAFQAAMEQYEDTHFVQFSRIDSRSVEKAQEHTPTKVYSPVIQFVQLTYACTFGPRKVASKSSGIRNTSSRKIDCPVRLRISSTPDGQRLVIRESKLDGHNHEVNEELYKSMSRQKLLDEETEVEIFNLISMHTDKRLARMLVRERLTQEMGRSISIKDILNIEKKIARRKEKEKNVEPDSTNVADGNEEISGQEKSEDSTTDTTGKETNGELNKTCASAMVVELDESCEETEKIQKGQDLDVQTQLYRLEEEEDEEKEEEDAKNSKPYSESGLNSDKVSLF</sequence>
<feature type="domain" description="ZSWIM3 N-terminal" evidence="2">
    <location>
        <begin position="5"/>
        <end position="116"/>
    </location>
</feature>
<feature type="compositionally biased region" description="Acidic residues" evidence="1">
    <location>
        <begin position="265"/>
        <end position="276"/>
    </location>
</feature>
<feature type="region of interest" description="Disordered" evidence="1">
    <location>
        <begin position="264"/>
        <end position="296"/>
    </location>
</feature>